<evidence type="ECO:0000313" key="4">
    <source>
        <dbReference type="EMBL" id="KAJ7091962.1"/>
    </source>
</evidence>
<dbReference type="SUPFAM" id="SSF56112">
    <property type="entry name" value="Protein kinase-like (PK-like)"/>
    <property type="match status" value="1"/>
</dbReference>
<accession>A0AAD6U5P2</accession>
<keyword evidence="4" id="KW-0808">Transferase</keyword>
<dbReference type="Proteomes" id="UP001222325">
    <property type="component" value="Unassembled WGS sequence"/>
</dbReference>
<dbReference type="PANTHER" id="PTHR24346:SF30">
    <property type="entry name" value="MATERNAL EMBRYONIC LEUCINE ZIPPER KINASE"/>
    <property type="match status" value="1"/>
</dbReference>
<dbReference type="InterPro" id="IPR000719">
    <property type="entry name" value="Prot_kinase_dom"/>
</dbReference>
<dbReference type="PROSITE" id="PS50011">
    <property type="entry name" value="PROTEIN_KINASE_DOM"/>
    <property type="match status" value="1"/>
</dbReference>
<organism evidence="4 5">
    <name type="scientific">Mycena belliarum</name>
    <dbReference type="NCBI Taxonomy" id="1033014"/>
    <lineage>
        <taxon>Eukaryota</taxon>
        <taxon>Fungi</taxon>
        <taxon>Dikarya</taxon>
        <taxon>Basidiomycota</taxon>
        <taxon>Agaricomycotina</taxon>
        <taxon>Agaricomycetes</taxon>
        <taxon>Agaricomycetidae</taxon>
        <taxon>Agaricales</taxon>
        <taxon>Marasmiineae</taxon>
        <taxon>Mycenaceae</taxon>
        <taxon>Mycena</taxon>
    </lineage>
</organism>
<dbReference type="PANTHER" id="PTHR24346">
    <property type="entry name" value="MAP/MICROTUBULE AFFINITY-REGULATING KINASE"/>
    <property type="match status" value="1"/>
</dbReference>
<dbReference type="GO" id="GO:0005737">
    <property type="term" value="C:cytoplasm"/>
    <property type="evidence" value="ECO:0007669"/>
    <property type="project" value="TreeGrafter"/>
</dbReference>
<keyword evidence="1" id="KW-0547">Nucleotide-binding</keyword>
<proteinExistence type="predicted"/>
<reference evidence="4" key="1">
    <citation type="submission" date="2023-03" db="EMBL/GenBank/DDBJ databases">
        <title>Massive genome expansion in bonnet fungi (Mycena s.s.) driven by repeated elements and novel gene families across ecological guilds.</title>
        <authorList>
            <consortium name="Lawrence Berkeley National Laboratory"/>
            <person name="Harder C.B."/>
            <person name="Miyauchi S."/>
            <person name="Viragh M."/>
            <person name="Kuo A."/>
            <person name="Thoen E."/>
            <person name="Andreopoulos B."/>
            <person name="Lu D."/>
            <person name="Skrede I."/>
            <person name="Drula E."/>
            <person name="Henrissat B."/>
            <person name="Morin E."/>
            <person name="Kohler A."/>
            <person name="Barry K."/>
            <person name="LaButti K."/>
            <person name="Morin E."/>
            <person name="Salamov A."/>
            <person name="Lipzen A."/>
            <person name="Mereny Z."/>
            <person name="Hegedus B."/>
            <person name="Baldrian P."/>
            <person name="Stursova M."/>
            <person name="Weitz H."/>
            <person name="Taylor A."/>
            <person name="Grigoriev I.V."/>
            <person name="Nagy L.G."/>
            <person name="Martin F."/>
            <person name="Kauserud H."/>
        </authorList>
    </citation>
    <scope>NUCLEOTIDE SEQUENCE</scope>
    <source>
        <strain evidence="4">CBHHK173m</strain>
    </source>
</reference>
<keyword evidence="5" id="KW-1185">Reference proteome</keyword>
<dbReference type="SMART" id="SM00220">
    <property type="entry name" value="S_TKc"/>
    <property type="match status" value="1"/>
</dbReference>
<dbReference type="GO" id="GO:0005524">
    <property type="term" value="F:ATP binding"/>
    <property type="evidence" value="ECO:0007669"/>
    <property type="project" value="UniProtKB-KW"/>
</dbReference>
<dbReference type="GO" id="GO:0004674">
    <property type="term" value="F:protein serine/threonine kinase activity"/>
    <property type="evidence" value="ECO:0007669"/>
    <property type="project" value="TreeGrafter"/>
</dbReference>
<name>A0AAD6U5P2_9AGAR</name>
<dbReference type="AlphaFoldDB" id="A0AAD6U5P2"/>
<dbReference type="InterPro" id="IPR011009">
    <property type="entry name" value="Kinase-like_dom_sf"/>
</dbReference>
<evidence type="ECO:0000256" key="1">
    <source>
        <dbReference type="ARBA" id="ARBA00022741"/>
    </source>
</evidence>
<dbReference type="EMBL" id="JARJCN010000019">
    <property type="protein sequence ID" value="KAJ7091962.1"/>
    <property type="molecule type" value="Genomic_DNA"/>
</dbReference>
<keyword evidence="2" id="KW-0067">ATP-binding</keyword>
<dbReference type="Pfam" id="PF00069">
    <property type="entry name" value="Pkinase"/>
    <property type="match status" value="1"/>
</dbReference>
<comment type="caution">
    <text evidence="4">The sequence shown here is derived from an EMBL/GenBank/DDBJ whole genome shotgun (WGS) entry which is preliminary data.</text>
</comment>
<evidence type="ECO:0000256" key="2">
    <source>
        <dbReference type="ARBA" id="ARBA00022840"/>
    </source>
</evidence>
<dbReference type="Gene3D" id="1.10.510.10">
    <property type="entry name" value="Transferase(Phosphotransferase) domain 1"/>
    <property type="match status" value="1"/>
</dbReference>
<evidence type="ECO:0000259" key="3">
    <source>
        <dbReference type="PROSITE" id="PS50011"/>
    </source>
</evidence>
<evidence type="ECO:0000313" key="5">
    <source>
        <dbReference type="Proteomes" id="UP001222325"/>
    </source>
</evidence>
<feature type="domain" description="Protein kinase" evidence="3">
    <location>
        <begin position="77"/>
        <end position="353"/>
    </location>
</feature>
<gene>
    <name evidence="4" type="ORF">B0H15DRAFT_834798</name>
</gene>
<keyword evidence="4" id="KW-0418">Kinase</keyword>
<dbReference type="GO" id="GO:0035556">
    <property type="term" value="P:intracellular signal transduction"/>
    <property type="evidence" value="ECO:0007669"/>
    <property type="project" value="TreeGrafter"/>
</dbReference>
<sequence>MASGVPDPDDSSLYEREANLPGFEDRHMMREGRLGPSELFWRDHYSWLKDSGYLLRPRYSPRWSAPWMGTNKPSMNFEESVLPLSGIVMDATRTSDGSYVVLKRVHRPRPSATSGAPREAQMFQKFATEPLASDPKNHCIRLTEHLQVPDNEDTDLIVMPLLFRWNQYPFLTIGEALDFLSQVFEGLQFMHNHNIWHGDCKVNNVMMDASPLLKEDPHPWSANMTRDFRRRLSRVRNRTQNPVKYYWIDFDLSDEHDPSTGPALVDPCYGGIHHVPEFAFPDKKCDPFAVDIWCLGFMVQAYFTEGYKSFGLTKKQGFEFLDGLVADMVQEDPTKRPTIDDVVRRFSDIKAGLSKWKLRSRCTDTPPSRSVFNLLRSTVFWTRQLYLVARHIPPIPRH</sequence>
<protein>
    <submittedName>
        <fullName evidence="4">Kinase-like domain-containing protein</fullName>
    </submittedName>
</protein>